<evidence type="ECO:0000313" key="1">
    <source>
        <dbReference type="EMBL" id="GMG75013.1"/>
    </source>
</evidence>
<dbReference type="AlphaFoldDB" id="A0AAX6BMK0"/>
<dbReference type="EMBL" id="BSYK01000001">
    <property type="protein sequence ID" value="GMG75013.1"/>
    <property type="molecule type" value="Genomic_DNA"/>
</dbReference>
<dbReference type="RefSeq" id="WP_148262917.1">
    <property type="nucleotide sequence ID" value="NZ_BSYK01000001.1"/>
</dbReference>
<gene>
    <name evidence="1" type="ORF">ShirakiTB12_34810</name>
</gene>
<proteinExistence type="predicted"/>
<protein>
    <submittedName>
        <fullName evidence="1">Uncharacterized protein</fullName>
    </submittedName>
</protein>
<name>A0AAX6BMK0_PRIMG</name>
<accession>A0AAX6BMK0</accession>
<sequence length="128" mass="14215">MMRVAVVLNSKTEKIVPIVEGDIIRLYDTETEETEDVTNPSIHLSEGKRGAVVKWAESRGIKVLAAPPSMLCELSYGSAKSKGFHYYRVSSDTGFAEFQQRLKNKNIELVTDLPSFEIEPSAAVLPNE</sequence>
<evidence type="ECO:0000313" key="2">
    <source>
        <dbReference type="Proteomes" id="UP001165240"/>
    </source>
</evidence>
<dbReference type="Proteomes" id="UP001165240">
    <property type="component" value="Unassembled WGS sequence"/>
</dbReference>
<organism evidence="1 2">
    <name type="scientific">Priestia megaterium</name>
    <name type="common">Bacillus megaterium</name>
    <dbReference type="NCBI Taxonomy" id="1404"/>
    <lineage>
        <taxon>Bacteria</taxon>
        <taxon>Bacillati</taxon>
        <taxon>Bacillota</taxon>
        <taxon>Bacilli</taxon>
        <taxon>Bacillales</taxon>
        <taxon>Bacillaceae</taxon>
        <taxon>Priestia</taxon>
    </lineage>
</organism>
<comment type="caution">
    <text evidence="1">The sequence shown here is derived from an EMBL/GenBank/DDBJ whole genome shotgun (WGS) entry which is preliminary data.</text>
</comment>
<reference evidence="1" key="1">
    <citation type="journal article" date="2024" name="Appl Microbiol">
        <title>Effect of kuratsuki Bacillus and Priestia on Taste of Sake.</title>
        <authorList>
            <person name="Kobayashi K."/>
            <person name="Nishida H."/>
        </authorList>
    </citation>
    <scope>NUCLEOTIDE SEQUENCE</scope>
    <source>
        <strain evidence="1">B-12</strain>
    </source>
</reference>